<keyword evidence="4" id="KW-0812">Transmembrane</keyword>
<dbReference type="STRING" id="8355.A0A1L8HPX0"/>
<evidence type="ECO:0000256" key="1">
    <source>
        <dbReference type="ARBA" id="ARBA00004323"/>
    </source>
</evidence>
<evidence type="ECO:0000256" key="9">
    <source>
        <dbReference type="ARBA" id="ARBA00023180"/>
    </source>
</evidence>
<keyword evidence="7" id="KW-0333">Golgi apparatus</keyword>
<evidence type="ECO:0000256" key="5">
    <source>
        <dbReference type="ARBA" id="ARBA00022968"/>
    </source>
</evidence>
<reference evidence="11" key="1">
    <citation type="submission" date="2025-08" db="UniProtKB">
        <authorList>
            <consortium name="RefSeq"/>
        </authorList>
    </citation>
    <scope>IDENTIFICATION</scope>
    <source>
        <strain evidence="11">J_2021</strain>
        <tissue evidence="11">Erythrocytes</tissue>
    </source>
</reference>
<dbReference type="Bgee" id="108707055">
    <property type="expression patterns" value="Expressed in internal ear and 5 other cell types or tissues"/>
</dbReference>
<dbReference type="AlphaFoldDB" id="A0A1L8HPX0"/>
<evidence type="ECO:0000256" key="6">
    <source>
        <dbReference type="ARBA" id="ARBA00022989"/>
    </source>
</evidence>
<dbReference type="AGR" id="Xenbase:XB-GENE-17346331"/>
<dbReference type="InterPro" id="IPR009729">
    <property type="entry name" value="Gal-3-0_sulfotransfrase"/>
</dbReference>
<dbReference type="RefSeq" id="XP_018099476.1">
    <property type="nucleotide sequence ID" value="XM_018243987.2"/>
</dbReference>
<dbReference type="GO" id="GO:0042552">
    <property type="term" value="P:myelination"/>
    <property type="evidence" value="ECO:0000318"/>
    <property type="project" value="GO_Central"/>
</dbReference>
<evidence type="ECO:0000313" key="11">
    <source>
        <dbReference type="RefSeq" id="XP_018099476.1"/>
    </source>
</evidence>
<dbReference type="GO" id="GO:0006682">
    <property type="term" value="P:galactosylceramide biosynthetic process"/>
    <property type="evidence" value="ECO:0000318"/>
    <property type="project" value="GO_Central"/>
</dbReference>
<keyword evidence="10" id="KW-1185">Reference proteome</keyword>
<dbReference type="Gene3D" id="3.40.50.300">
    <property type="entry name" value="P-loop containing nucleotide triphosphate hydrolases"/>
    <property type="match status" value="1"/>
</dbReference>
<evidence type="ECO:0000313" key="10">
    <source>
        <dbReference type="Proteomes" id="UP000186698"/>
    </source>
</evidence>
<dbReference type="OrthoDB" id="514299at2759"/>
<comment type="similarity">
    <text evidence="2">Belongs to the galactose-3-O-sulfotransferase family.</text>
</comment>
<gene>
    <name evidence="11 12" type="primary">gal3st1.S</name>
</gene>
<comment type="subcellular location">
    <subcellularLocation>
        <location evidence="1">Golgi apparatus membrane</location>
        <topology evidence="1">Single-pass type II membrane protein</topology>
    </subcellularLocation>
</comment>
<dbReference type="CTD" id="108707055"/>
<dbReference type="Xenbase" id="XB-GENE-17346331">
    <property type="gene designation" value="gal3st1.S"/>
</dbReference>
<dbReference type="Proteomes" id="UP000186698">
    <property type="component" value="Chromosome 1S"/>
</dbReference>
<dbReference type="PaxDb" id="8355-A0A1L8HPX0"/>
<accession>A0A1L8HPX0</accession>
<dbReference type="InterPro" id="IPR027417">
    <property type="entry name" value="P-loop_NTPase"/>
</dbReference>
<keyword evidence="3" id="KW-0808">Transferase</keyword>
<protein>
    <submittedName>
        <fullName evidence="11">Galactosylceramide sulfotransferase</fullName>
    </submittedName>
</protein>
<evidence type="ECO:0000256" key="8">
    <source>
        <dbReference type="ARBA" id="ARBA00023136"/>
    </source>
</evidence>
<proteinExistence type="inferred from homology"/>
<keyword evidence="5" id="KW-0735">Signal-anchor</keyword>
<evidence type="ECO:0000256" key="4">
    <source>
        <dbReference type="ARBA" id="ARBA00022692"/>
    </source>
</evidence>
<keyword evidence="8" id="KW-0472">Membrane</keyword>
<dbReference type="KEGG" id="xla:108707055"/>
<evidence type="ECO:0000256" key="3">
    <source>
        <dbReference type="ARBA" id="ARBA00022679"/>
    </source>
</evidence>
<name>A0A1L8HPX0_XENLA</name>
<dbReference type="PANTHER" id="PTHR14647">
    <property type="entry name" value="GALACTOSE-3-O-SULFOTRANSFERASE"/>
    <property type="match status" value="1"/>
</dbReference>
<dbReference type="OMA" id="FYSPEAF"/>
<dbReference type="GO" id="GO:0000139">
    <property type="term" value="C:Golgi membrane"/>
    <property type="evidence" value="ECO:0007669"/>
    <property type="project" value="UniProtKB-SubCell"/>
</dbReference>
<keyword evidence="6" id="KW-1133">Transmembrane helix</keyword>
<dbReference type="GeneID" id="108707055"/>
<keyword evidence="9" id="KW-0325">Glycoprotein</keyword>
<dbReference type="GO" id="GO:0001733">
    <property type="term" value="F:galactosylceramide sulfotransferase activity"/>
    <property type="evidence" value="ECO:0000318"/>
    <property type="project" value="GO_Central"/>
</dbReference>
<dbReference type="SUPFAM" id="SSF52540">
    <property type="entry name" value="P-loop containing nucleoside triphosphate hydrolases"/>
    <property type="match status" value="1"/>
</dbReference>
<organism evidence="10 11">
    <name type="scientific">Xenopus laevis</name>
    <name type="common">African clawed frog</name>
    <dbReference type="NCBI Taxonomy" id="8355"/>
    <lineage>
        <taxon>Eukaryota</taxon>
        <taxon>Metazoa</taxon>
        <taxon>Chordata</taxon>
        <taxon>Craniata</taxon>
        <taxon>Vertebrata</taxon>
        <taxon>Euteleostomi</taxon>
        <taxon>Amphibia</taxon>
        <taxon>Batrachia</taxon>
        <taxon>Anura</taxon>
        <taxon>Pipoidea</taxon>
        <taxon>Pipidae</taxon>
        <taxon>Xenopodinae</taxon>
        <taxon>Xenopus</taxon>
        <taxon>Xenopus</taxon>
    </lineage>
</organism>
<sequence>MTCVQSQGKLWRSIWKGLALGTLLTSFLILLYSYAAPPLSLSSTDNPVAFQCFAPSRPVDSRRLTNSSSKGTSQCQPQHNLFFLKTHKTGSSTILNILFRYGQKNKLRFAFPRGRNDFDYPDYFQHWQVEGYQPGACFNVICNHMRYQHSEVRSLMPQDATFVTVLRDPALLFESSFQYFARVIPLTWKLQGSNNVQKMEAFLQSPQSYYDSSGFNAHYLHNLQAFDLGYGNDVEDLNVKQVLDELDRRFHLVMLLEYFDESLLLLRELMCWEIDDILYFKLNARKDSGASRLSPEMYQLAHKWNAVDTLIYQHFNSTFWKRVEEYGSKRMRQDVLELRRRNEELKSECIAGGGPVDSSKILESGLQPWQPIGEKTIQGYNLKRKISPKHKQLCRNMLTPEIQYMSQLGADLWVTKLWGNIRSLIKW</sequence>
<dbReference type="Pfam" id="PF06990">
    <property type="entry name" value="Gal-3-0_sulfotr"/>
    <property type="match status" value="1"/>
</dbReference>
<evidence type="ECO:0000256" key="2">
    <source>
        <dbReference type="ARBA" id="ARBA00008124"/>
    </source>
</evidence>
<evidence type="ECO:0000313" key="12">
    <source>
        <dbReference type="Xenbase" id="XB-GENE-17346331"/>
    </source>
</evidence>
<dbReference type="PANTHER" id="PTHR14647:SF56">
    <property type="entry name" value="GALACTOSYLCERAMIDE SULFOTRANSFERASE"/>
    <property type="match status" value="1"/>
</dbReference>
<evidence type="ECO:0000256" key="7">
    <source>
        <dbReference type="ARBA" id="ARBA00023034"/>
    </source>
</evidence>